<evidence type="ECO:0000313" key="2">
    <source>
        <dbReference type="Proteomes" id="UP000280417"/>
    </source>
</evidence>
<comment type="caution">
    <text evidence="1">The sequence shown here is derived from an EMBL/GenBank/DDBJ whole genome shotgun (WGS) entry which is preliminary data.</text>
</comment>
<dbReference type="Gene3D" id="3.20.20.460">
    <property type="entry name" value="Monomethylamine methyltransferase MtmB"/>
    <property type="match status" value="1"/>
</dbReference>
<dbReference type="InterPro" id="IPR036655">
    <property type="entry name" value="MtmB_sf"/>
</dbReference>
<dbReference type="SUPFAM" id="SSF75098">
    <property type="entry name" value="Monomethylamine methyltransferase MtmB"/>
    <property type="match status" value="1"/>
</dbReference>
<dbReference type="GO" id="GO:0032259">
    <property type="term" value="P:methylation"/>
    <property type="evidence" value="ECO:0007669"/>
    <property type="project" value="InterPro"/>
</dbReference>
<sequence>MLSFWDFVEMAEKGKIMGEKDFDSLLSKTLRELEQKYEIKYNPENPVSSDDNLSDRLFDAAVEFFEKVGVYVIDTGRQVTLSKDDLYSILESAPSEVVYGRGNETVKVSNRKVEDEVPPVVFFSAVGTPVRKSFS</sequence>
<reference evidence="1 2" key="1">
    <citation type="submission" date="2018-06" db="EMBL/GenBank/DDBJ databases">
        <title>Extensive metabolic versatility and redundancy in microbially diverse, dynamic hydrothermal sediments.</title>
        <authorList>
            <person name="Dombrowski N."/>
            <person name="Teske A."/>
            <person name="Baker B.J."/>
        </authorList>
    </citation>
    <scope>NUCLEOTIDE SEQUENCE [LARGE SCALE GENOMIC DNA]</scope>
    <source>
        <strain evidence="1">B3_G15</strain>
    </source>
</reference>
<accession>A0A662D6A0</accession>
<dbReference type="Pfam" id="PF05369">
    <property type="entry name" value="MtmB"/>
    <property type="match status" value="1"/>
</dbReference>
<organism evidence="1 2">
    <name type="scientific">Aerophobetes bacterium</name>
    <dbReference type="NCBI Taxonomy" id="2030807"/>
    <lineage>
        <taxon>Bacteria</taxon>
        <taxon>Candidatus Aerophobota</taxon>
    </lineage>
</organism>
<dbReference type="EMBL" id="QMQA01000264">
    <property type="protein sequence ID" value="RLE11310.1"/>
    <property type="molecule type" value="Genomic_DNA"/>
</dbReference>
<protein>
    <submittedName>
        <fullName evidence="1">Uncharacterized protein</fullName>
    </submittedName>
</protein>
<dbReference type="AlphaFoldDB" id="A0A662D6A0"/>
<proteinExistence type="predicted"/>
<dbReference type="Proteomes" id="UP000280417">
    <property type="component" value="Unassembled WGS sequence"/>
</dbReference>
<dbReference type="InterPro" id="IPR008031">
    <property type="entry name" value="MtmB_MeTrfase"/>
</dbReference>
<evidence type="ECO:0000313" key="1">
    <source>
        <dbReference type="EMBL" id="RLE11310.1"/>
    </source>
</evidence>
<name>A0A662D6A0_UNCAE</name>
<gene>
    <name evidence="1" type="ORF">DRJ04_08305</name>
</gene>
<dbReference type="GO" id="GO:0008168">
    <property type="term" value="F:methyltransferase activity"/>
    <property type="evidence" value="ECO:0007669"/>
    <property type="project" value="InterPro"/>
</dbReference>